<dbReference type="Gene3D" id="6.10.340.10">
    <property type="match status" value="1"/>
</dbReference>
<dbReference type="PROSITE" id="PS50885">
    <property type="entry name" value="HAMP"/>
    <property type="match status" value="1"/>
</dbReference>
<evidence type="ECO:0000256" key="1">
    <source>
        <dbReference type="SAM" id="Coils"/>
    </source>
</evidence>
<dbReference type="GO" id="GO:0016020">
    <property type="term" value="C:membrane"/>
    <property type="evidence" value="ECO:0007669"/>
    <property type="project" value="InterPro"/>
</dbReference>
<protein>
    <submittedName>
        <fullName evidence="4">Dihydrolipoamide dehydrogenase</fullName>
        <ecNumber evidence="4">1.8.1.4</ecNumber>
    </submittedName>
</protein>
<evidence type="ECO:0000256" key="2">
    <source>
        <dbReference type="SAM" id="Phobius"/>
    </source>
</evidence>
<dbReference type="InterPro" id="IPR003660">
    <property type="entry name" value="HAMP_dom"/>
</dbReference>
<keyword evidence="1" id="KW-0175">Coiled coil</keyword>
<dbReference type="Proteomes" id="UP000002931">
    <property type="component" value="Unassembled WGS sequence"/>
</dbReference>
<feature type="transmembrane region" description="Helical" evidence="2">
    <location>
        <begin position="308"/>
        <end position="330"/>
    </location>
</feature>
<feature type="domain" description="HAMP" evidence="3">
    <location>
        <begin position="332"/>
        <end position="385"/>
    </location>
</feature>
<dbReference type="GO" id="GO:0004148">
    <property type="term" value="F:dihydrolipoyl dehydrogenase (NADH) activity"/>
    <property type="evidence" value="ECO:0007669"/>
    <property type="project" value="UniProtKB-EC"/>
</dbReference>
<keyword evidence="5" id="KW-1185">Reference proteome</keyword>
<evidence type="ECO:0000313" key="5">
    <source>
        <dbReference type="Proteomes" id="UP000002931"/>
    </source>
</evidence>
<keyword evidence="4" id="KW-0560">Oxidoreductase</keyword>
<reference evidence="4 5" key="1">
    <citation type="journal article" date="2010" name="J. Bacteriol.">
        <title>Genome sequences of Pelagibaca bermudensis HTCC2601T and Maritimibacter alkaliphilus HTCC2654T, the type strains of two marine Roseobacter genera.</title>
        <authorList>
            <person name="Thrash J.C."/>
            <person name="Cho J.C."/>
            <person name="Ferriera S."/>
            <person name="Johnson J."/>
            <person name="Vergin K.L."/>
            <person name="Giovannoni S.J."/>
        </authorList>
    </citation>
    <scope>NUCLEOTIDE SEQUENCE [LARGE SCALE GENOMIC DNA]</scope>
    <source>
        <strain evidence="4 5">HTCC2654</strain>
    </source>
</reference>
<dbReference type="HOGENOM" id="CLU_503257_0_0_5"/>
<dbReference type="RefSeq" id="WP_008329203.1">
    <property type="nucleotide sequence ID" value="NZ_CH902578.1"/>
</dbReference>
<evidence type="ECO:0000259" key="3">
    <source>
        <dbReference type="PROSITE" id="PS50885"/>
    </source>
</evidence>
<dbReference type="GO" id="GO:0007165">
    <property type="term" value="P:signal transduction"/>
    <property type="evidence" value="ECO:0007669"/>
    <property type="project" value="InterPro"/>
</dbReference>
<dbReference type="OrthoDB" id="3378718at2"/>
<evidence type="ECO:0000313" key="4">
    <source>
        <dbReference type="EMBL" id="EAQ10913.1"/>
    </source>
</evidence>
<dbReference type="STRING" id="314271.RB2654_04799"/>
<keyword evidence="2" id="KW-1133">Transmembrane helix</keyword>
<feature type="coiled-coil region" evidence="1">
    <location>
        <begin position="411"/>
        <end position="438"/>
    </location>
</feature>
<accession>A3VLA8</accession>
<dbReference type="SMART" id="SM00304">
    <property type="entry name" value="HAMP"/>
    <property type="match status" value="2"/>
</dbReference>
<keyword evidence="2" id="KW-0812">Transmembrane</keyword>
<keyword evidence="2" id="KW-0472">Membrane</keyword>
<feature type="transmembrane region" description="Helical" evidence="2">
    <location>
        <begin position="12"/>
        <end position="35"/>
    </location>
</feature>
<dbReference type="eggNOG" id="COG0840">
    <property type="taxonomic scope" value="Bacteria"/>
</dbReference>
<proteinExistence type="predicted"/>
<dbReference type="EC" id="1.8.1.4" evidence="4"/>
<dbReference type="AlphaFoldDB" id="A3VLA8"/>
<name>A3VLA8_9RHOB</name>
<comment type="caution">
    <text evidence="4">The sequence shown here is derived from an EMBL/GenBank/DDBJ whole genome shotgun (WGS) entry which is preliminary data.</text>
</comment>
<gene>
    <name evidence="4" type="ORF">RB2654_04799</name>
</gene>
<organism evidence="4 5">
    <name type="scientific">Maritimibacter alkaliphilus HTCC2654</name>
    <dbReference type="NCBI Taxonomy" id="314271"/>
    <lineage>
        <taxon>Bacteria</taxon>
        <taxon>Pseudomonadati</taxon>
        <taxon>Pseudomonadota</taxon>
        <taxon>Alphaproteobacteria</taxon>
        <taxon>Rhodobacterales</taxon>
        <taxon>Roseobacteraceae</taxon>
        <taxon>Maritimibacter</taxon>
    </lineage>
</organism>
<sequence>MKPLTLKAFSNLTSVVCFVCAVAFAAASLGLYTLVGQLDRQIDMVERQSDPNVIAMNEIVGNLGFGGMIHAFKNHLLRGGEEIRVFDQSTGAILSNLDKLERQLGAAHEADIEAVRAMVEDYAAQIEVVRRIRAMDDQVEAIDRVVRVDDSHAAAALDNLRKAVIEDGESTKWKVLFELRRALGYDGMIHHFKNYVLRKSPDYQTQARAAIDRALVALEAYRSFGVNETEAAALDDLAGVIVDFRVNLDIAAEMIAAGATAAELDAAVGVTKDAAYAAFITLGKQIQLEYRACLADLHAQMALLKQGAVAMALIVCLGVIGFSLGLHYVIERIVVRPAAAIAQGLGALAAGETHVDLSAYASDTEIGRIARASRRFREALVDNIRKSEDLRGLSLERDDMLREHARMVAERAEYTTKRAALERLRADEQEDLQNLRDAIGTVIENLENGIFNYRIDEVYEATHLGGLARDINRMLSRMDEAFRALAKAVVAGDQALPGGPDPEDVRAATLMRESMTHALQTLNDAIEEVQRGAEMLRYAKP</sequence>
<dbReference type="EMBL" id="AAMT01000022">
    <property type="protein sequence ID" value="EAQ10913.1"/>
    <property type="molecule type" value="Genomic_DNA"/>
</dbReference>